<dbReference type="AlphaFoldDB" id="A0AAN7MHT5"/>
<accession>A0AAN7MHT5</accession>
<feature type="region of interest" description="Disordered" evidence="1">
    <location>
        <begin position="1"/>
        <end position="26"/>
    </location>
</feature>
<sequence>MIIYTSHKRKATGSISAKKPHSPPFRHFVRRRGRYSPAQKMAGVTSAVTQWPQGRRLLFQARRGGRDDLLHRCPRLTVRASLLDAVGVRDQEQRGLPLQRDIR</sequence>
<dbReference type="Proteomes" id="UP001346149">
    <property type="component" value="Unassembled WGS sequence"/>
</dbReference>
<gene>
    <name evidence="2" type="ORF">SAY86_003888</name>
</gene>
<evidence type="ECO:0000256" key="1">
    <source>
        <dbReference type="SAM" id="MobiDB-lite"/>
    </source>
</evidence>
<proteinExistence type="predicted"/>
<evidence type="ECO:0000313" key="3">
    <source>
        <dbReference type="Proteomes" id="UP001346149"/>
    </source>
</evidence>
<organism evidence="2 3">
    <name type="scientific">Trapa natans</name>
    <name type="common">Water chestnut</name>
    <dbReference type="NCBI Taxonomy" id="22666"/>
    <lineage>
        <taxon>Eukaryota</taxon>
        <taxon>Viridiplantae</taxon>
        <taxon>Streptophyta</taxon>
        <taxon>Embryophyta</taxon>
        <taxon>Tracheophyta</taxon>
        <taxon>Spermatophyta</taxon>
        <taxon>Magnoliopsida</taxon>
        <taxon>eudicotyledons</taxon>
        <taxon>Gunneridae</taxon>
        <taxon>Pentapetalae</taxon>
        <taxon>rosids</taxon>
        <taxon>malvids</taxon>
        <taxon>Myrtales</taxon>
        <taxon>Lythraceae</taxon>
        <taxon>Trapa</taxon>
    </lineage>
</organism>
<reference evidence="2 3" key="1">
    <citation type="journal article" date="2023" name="Hortic Res">
        <title>Pangenome of water caltrop reveals structural variations and asymmetric subgenome divergence after allopolyploidization.</title>
        <authorList>
            <person name="Zhang X."/>
            <person name="Chen Y."/>
            <person name="Wang L."/>
            <person name="Yuan Y."/>
            <person name="Fang M."/>
            <person name="Shi L."/>
            <person name="Lu R."/>
            <person name="Comes H.P."/>
            <person name="Ma Y."/>
            <person name="Chen Y."/>
            <person name="Huang G."/>
            <person name="Zhou Y."/>
            <person name="Zheng Z."/>
            <person name="Qiu Y."/>
        </authorList>
    </citation>
    <scope>NUCLEOTIDE SEQUENCE [LARGE SCALE GENOMIC DNA]</scope>
    <source>
        <strain evidence="2">F231</strain>
    </source>
</reference>
<comment type="caution">
    <text evidence="2">The sequence shown here is derived from an EMBL/GenBank/DDBJ whole genome shotgun (WGS) entry which is preliminary data.</text>
</comment>
<evidence type="ECO:0000313" key="2">
    <source>
        <dbReference type="EMBL" id="KAK4804071.1"/>
    </source>
</evidence>
<dbReference type="EMBL" id="JAXQNO010000001">
    <property type="protein sequence ID" value="KAK4804071.1"/>
    <property type="molecule type" value="Genomic_DNA"/>
</dbReference>
<name>A0AAN7MHT5_TRANT</name>
<protein>
    <submittedName>
        <fullName evidence="2">Uncharacterized protein</fullName>
    </submittedName>
</protein>
<keyword evidence="3" id="KW-1185">Reference proteome</keyword>
<feature type="compositionally biased region" description="Basic residues" evidence="1">
    <location>
        <begin position="1"/>
        <end position="11"/>
    </location>
</feature>